<dbReference type="InterPro" id="IPR050109">
    <property type="entry name" value="HTH-type_TetR-like_transc_reg"/>
</dbReference>
<sequence>MLYTMNDRSFNIEIEKMSKDEKAGLARKRATAKRRDQILEAAVMCFLERGYHQTGVRDIATRAGISLGNLYNHFRGKHDVLVEIAMLERRDLERFLVILSSGSSAPAILKNFIGAYAKYLAAPENVILTLEISSEAIRQPDIAQLFVENRAMLTDALEAIVQRGIEEGDLRTVPDPLQASQLIIEVLEGSAYRSVLSETPMTAIIGCVEDFVMSSLLAQQ</sequence>
<proteinExistence type="predicted"/>
<dbReference type="InterPro" id="IPR001647">
    <property type="entry name" value="HTH_TetR"/>
</dbReference>
<evidence type="ECO:0000259" key="3">
    <source>
        <dbReference type="PROSITE" id="PS50977"/>
    </source>
</evidence>
<dbReference type="Pfam" id="PF14246">
    <property type="entry name" value="TetR_C_7"/>
    <property type="match status" value="1"/>
</dbReference>
<evidence type="ECO:0000313" key="5">
    <source>
        <dbReference type="Proteomes" id="UP000183400"/>
    </source>
</evidence>
<evidence type="ECO:0000313" key="4">
    <source>
        <dbReference type="EMBL" id="SDX95185.1"/>
    </source>
</evidence>
<dbReference type="InterPro" id="IPR009057">
    <property type="entry name" value="Homeodomain-like_sf"/>
</dbReference>
<name>A0A1H3FWI8_9RHOB</name>
<dbReference type="Pfam" id="PF00440">
    <property type="entry name" value="TetR_N"/>
    <property type="match status" value="1"/>
</dbReference>
<evidence type="ECO:0000256" key="1">
    <source>
        <dbReference type="ARBA" id="ARBA00023125"/>
    </source>
</evidence>
<dbReference type="STRING" id="985054.SAMN05444358_11914"/>
<dbReference type="GO" id="GO:0000976">
    <property type="term" value="F:transcription cis-regulatory region binding"/>
    <property type="evidence" value="ECO:0007669"/>
    <property type="project" value="TreeGrafter"/>
</dbReference>
<dbReference type="EMBL" id="FNNP01000019">
    <property type="protein sequence ID" value="SDX95185.1"/>
    <property type="molecule type" value="Genomic_DNA"/>
</dbReference>
<dbReference type="InterPro" id="IPR039536">
    <property type="entry name" value="TetR_C_Proteobacteria"/>
</dbReference>
<keyword evidence="5" id="KW-1185">Reference proteome</keyword>
<dbReference type="Gene3D" id="1.10.357.10">
    <property type="entry name" value="Tetracycline Repressor, domain 2"/>
    <property type="match status" value="1"/>
</dbReference>
<feature type="domain" description="HTH tetR-type" evidence="3">
    <location>
        <begin position="32"/>
        <end position="92"/>
    </location>
</feature>
<dbReference type="SUPFAM" id="SSF48498">
    <property type="entry name" value="Tetracyclin repressor-like, C-terminal domain"/>
    <property type="match status" value="1"/>
</dbReference>
<dbReference type="AlphaFoldDB" id="A0A1H3FWI8"/>
<protein>
    <submittedName>
        <fullName evidence="4">Transcriptional regulator, TetR family</fullName>
    </submittedName>
</protein>
<dbReference type="PROSITE" id="PS50977">
    <property type="entry name" value="HTH_TETR_2"/>
    <property type="match status" value="1"/>
</dbReference>
<dbReference type="PANTHER" id="PTHR30055">
    <property type="entry name" value="HTH-TYPE TRANSCRIPTIONAL REGULATOR RUTR"/>
    <property type="match status" value="1"/>
</dbReference>
<dbReference type="SUPFAM" id="SSF46689">
    <property type="entry name" value="Homeodomain-like"/>
    <property type="match status" value="1"/>
</dbReference>
<dbReference type="GO" id="GO:0003700">
    <property type="term" value="F:DNA-binding transcription factor activity"/>
    <property type="evidence" value="ECO:0007669"/>
    <property type="project" value="TreeGrafter"/>
</dbReference>
<keyword evidence="1 2" id="KW-0238">DNA-binding</keyword>
<dbReference type="PRINTS" id="PR00455">
    <property type="entry name" value="HTHTETR"/>
</dbReference>
<dbReference type="PANTHER" id="PTHR30055:SF229">
    <property type="entry name" value="HTH-TYPE TRANSCRIPTIONAL REPRESSOR RV1474C"/>
    <property type="match status" value="1"/>
</dbReference>
<feature type="DNA-binding region" description="H-T-H motif" evidence="2">
    <location>
        <begin position="55"/>
        <end position="74"/>
    </location>
</feature>
<dbReference type="InterPro" id="IPR036271">
    <property type="entry name" value="Tet_transcr_reg_TetR-rel_C_sf"/>
</dbReference>
<gene>
    <name evidence="4" type="ORF">SAMN05444358_11914</name>
</gene>
<organism evidence="4 5">
    <name type="scientific">Ruegeria halocynthiae</name>
    <dbReference type="NCBI Taxonomy" id="985054"/>
    <lineage>
        <taxon>Bacteria</taxon>
        <taxon>Pseudomonadati</taxon>
        <taxon>Pseudomonadota</taxon>
        <taxon>Alphaproteobacteria</taxon>
        <taxon>Rhodobacterales</taxon>
        <taxon>Roseobacteraceae</taxon>
        <taxon>Ruegeria</taxon>
    </lineage>
</organism>
<dbReference type="Proteomes" id="UP000183400">
    <property type="component" value="Unassembled WGS sequence"/>
</dbReference>
<reference evidence="5" key="1">
    <citation type="submission" date="2016-10" db="EMBL/GenBank/DDBJ databases">
        <authorList>
            <person name="Varghese N."/>
            <person name="Submissions S."/>
        </authorList>
    </citation>
    <scope>NUCLEOTIDE SEQUENCE [LARGE SCALE GENOMIC DNA]</scope>
    <source>
        <strain evidence="5">DSM 27839</strain>
    </source>
</reference>
<evidence type="ECO:0000256" key="2">
    <source>
        <dbReference type="PROSITE-ProRule" id="PRU00335"/>
    </source>
</evidence>
<accession>A0A1H3FWI8</accession>